<dbReference type="GeneID" id="89452712"/>
<dbReference type="AlphaFoldDB" id="A3U6Z4"/>
<feature type="transmembrane region" description="Helical" evidence="6">
    <location>
        <begin position="50"/>
        <end position="69"/>
    </location>
</feature>
<dbReference type="Pfam" id="PF03073">
    <property type="entry name" value="TspO_MBR"/>
    <property type="match status" value="1"/>
</dbReference>
<evidence type="ECO:0000256" key="1">
    <source>
        <dbReference type="ARBA" id="ARBA00004141"/>
    </source>
</evidence>
<dbReference type="GO" id="GO:0033013">
    <property type="term" value="P:tetrapyrrole metabolic process"/>
    <property type="evidence" value="ECO:0007669"/>
    <property type="project" value="UniProtKB-ARBA"/>
</dbReference>
<sequence length="158" mass="18115">MTKKKLIRILLAIAICLIVGFLGAYATQASVATWYSTLEKPSYNPPNWVFTPIWTTLYVLMGVAAGLVWSKGFYHLWVKTALYHFGFQLLLSSAWSVVFFGLQSPLFALFVILTLFVLILLTIKWFKIVKPIAAYLMIPYLLWVGFAIVLNFEIWRLN</sequence>
<keyword evidence="5 6" id="KW-0472">Membrane</keyword>
<comment type="subcellular location">
    <subcellularLocation>
        <location evidence="1">Membrane</location>
        <topology evidence="1">Multi-pass membrane protein</topology>
    </subcellularLocation>
</comment>
<dbReference type="EMBL" id="CP002046">
    <property type="protein sequence ID" value="EAP88011.1"/>
    <property type="molecule type" value="Genomic_DNA"/>
</dbReference>
<dbReference type="PIRSF" id="PIRSF005859">
    <property type="entry name" value="PBR"/>
    <property type="match status" value="1"/>
</dbReference>
<accession>A3U6Z4</accession>
<proteinExistence type="inferred from homology"/>
<dbReference type="eggNOG" id="COG3476">
    <property type="taxonomic scope" value="Bacteria"/>
</dbReference>
<dbReference type="HOGENOM" id="CLU_091805_2_0_10"/>
<dbReference type="Gene3D" id="1.20.1260.100">
    <property type="entry name" value="TspO/MBR protein"/>
    <property type="match status" value="1"/>
</dbReference>
<dbReference type="PANTHER" id="PTHR10057">
    <property type="entry name" value="PERIPHERAL-TYPE BENZODIAZEPINE RECEPTOR"/>
    <property type="match status" value="1"/>
</dbReference>
<evidence type="ECO:0000256" key="4">
    <source>
        <dbReference type="ARBA" id="ARBA00022989"/>
    </source>
</evidence>
<feature type="transmembrane region" description="Helical" evidence="6">
    <location>
        <begin position="81"/>
        <end position="100"/>
    </location>
</feature>
<keyword evidence="3 6" id="KW-0812">Transmembrane</keyword>
<dbReference type="OrthoDB" id="9795496at2"/>
<gene>
    <name evidence="8" type="ordered locus">CA2559_04610</name>
</gene>
<keyword evidence="9" id="KW-1185">Reference proteome</keyword>
<dbReference type="KEGG" id="cat:CA2559_04610"/>
<dbReference type="STRING" id="216432.CA2559_04610"/>
<dbReference type="Proteomes" id="UP000002297">
    <property type="component" value="Chromosome"/>
</dbReference>
<name>A3U6Z4_CROAH</name>
<feature type="transmembrane region" description="Helical" evidence="6">
    <location>
        <begin position="133"/>
        <end position="152"/>
    </location>
</feature>
<feature type="transmembrane region" description="Helical" evidence="6">
    <location>
        <begin position="106"/>
        <end position="126"/>
    </location>
</feature>
<evidence type="ECO:0000256" key="2">
    <source>
        <dbReference type="ARBA" id="ARBA00007524"/>
    </source>
</evidence>
<reference evidence="8 9" key="1">
    <citation type="journal article" date="2010" name="J. Bacteriol.">
        <title>The complete genome sequence of Croceibacter atlanticus HTCC2559T.</title>
        <authorList>
            <person name="Oh H.M."/>
            <person name="Kang I."/>
            <person name="Ferriera S."/>
            <person name="Giovannoni S.J."/>
            <person name="Cho J.C."/>
        </authorList>
    </citation>
    <scope>NUCLEOTIDE SEQUENCE [LARGE SCALE GENOMIC DNA]</scope>
    <source>
        <strain evidence="9">ATCC BAA-628 / HTCC2559 / KCTC 12090</strain>
    </source>
</reference>
<evidence type="ECO:0000256" key="7">
    <source>
        <dbReference type="SAM" id="SignalP"/>
    </source>
</evidence>
<comment type="similarity">
    <text evidence="2">Belongs to the TspO/BZRP family.</text>
</comment>
<evidence type="ECO:0000313" key="9">
    <source>
        <dbReference type="Proteomes" id="UP000002297"/>
    </source>
</evidence>
<keyword evidence="4 6" id="KW-1133">Transmembrane helix</keyword>
<keyword evidence="7" id="KW-0732">Signal</keyword>
<feature type="signal peptide" evidence="7">
    <location>
        <begin position="1"/>
        <end position="26"/>
    </location>
</feature>
<dbReference type="FunFam" id="1.20.1260.100:FF:000001">
    <property type="entry name" value="translocator protein 2"/>
    <property type="match status" value="1"/>
</dbReference>
<dbReference type="CDD" id="cd15904">
    <property type="entry name" value="TSPO_MBR"/>
    <property type="match status" value="1"/>
</dbReference>
<evidence type="ECO:0000313" key="8">
    <source>
        <dbReference type="EMBL" id="EAP88011.1"/>
    </source>
</evidence>
<dbReference type="InterPro" id="IPR004307">
    <property type="entry name" value="TspO_MBR"/>
</dbReference>
<evidence type="ECO:0000256" key="3">
    <source>
        <dbReference type="ARBA" id="ARBA00022692"/>
    </source>
</evidence>
<evidence type="ECO:0000256" key="5">
    <source>
        <dbReference type="ARBA" id="ARBA00023136"/>
    </source>
</evidence>
<evidence type="ECO:0000256" key="6">
    <source>
        <dbReference type="SAM" id="Phobius"/>
    </source>
</evidence>
<feature type="chain" id="PRO_5002660281" evidence="7">
    <location>
        <begin position="27"/>
        <end position="158"/>
    </location>
</feature>
<protein>
    <submittedName>
        <fullName evidence="8">Integral membrane protein</fullName>
    </submittedName>
</protein>
<organism evidence="8 9">
    <name type="scientific">Croceibacter atlanticus (strain ATCC BAA-628 / JCM 21780 / CIP 108009 / IAM 15332 / KCTC 12090 / HTCC2559)</name>
    <dbReference type="NCBI Taxonomy" id="216432"/>
    <lineage>
        <taxon>Bacteria</taxon>
        <taxon>Pseudomonadati</taxon>
        <taxon>Bacteroidota</taxon>
        <taxon>Flavobacteriia</taxon>
        <taxon>Flavobacteriales</taxon>
        <taxon>Flavobacteriaceae</taxon>
        <taxon>Croceibacter</taxon>
    </lineage>
</organism>
<dbReference type="RefSeq" id="WP_013186687.1">
    <property type="nucleotide sequence ID" value="NC_014230.1"/>
</dbReference>
<dbReference type="PANTHER" id="PTHR10057:SF0">
    <property type="entry name" value="TRANSLOCATOR PROTEIN"/>
    <property type="match status" value="1"/>
</dbReference>
<dbReference type="GO" id="GO:0016020">
    <property type="term" value="C:membrane"/>
    <property type="evidence" value="ECO:0007669"/>
    <property type="project" value="UniProtKB-SubCell"/>
</dbReference>
<dbReference type="InterPro" id="IPR038330">
    <property type="entry name" value="TspO/MBR-related_sf"/>
</dbReference>